<accession>A0A8X6KTP9</accession>
<sequence>TDSRIPDWQNHFDQPLLRIMVTAIAGPPTFSGSLIGLETPAIPLIIRITFTLPAPPDSPPGV</sequence>
<evidence type="ECO:0000313" key="1">
    <source>
        <dbReference type="EMBL" id="GFQ82038.1"/>
    </source>
</evidence>
<gene>
    <name evidence="1" type="ORF">TNCT_708531</name>
</gene>
<protein>
    <submittedName>
        <fullName evidence="1">Uncharacterized protein</fullName>
    </submittedName>
</protein>
<dbReference type="EMBL" id="BMAO01002621">
    <property type="protein sequence ID" value="GFQ82038.1"/>
    <property type="molecule type" value="Genomic_DNA"/>
</dbReference>
<reference evidence="1" key="1">
    <citation type="submission" date="2020-07" db="EMBL/GenBank/DDBJ databases">
        <title>Multicomponent nature underlies the extraordinary mechanical properties of spider dragline silk.</title>
        <authorList>
            <person name="Kono N."/>
            <person name="Nakamura H."/>
            <person name="Mori M."/>
            <person name="Yoshida Y."/>
            <person name="Ohtoshi R."/>
            <person name="Malay A.D."/>
            <person name="Moran D.A.P."/>
            <person name="Tomita M."/>
            <person name="Numata K."/>
            <person name="Arakawa K."/>
        </authorList>
    </citation>
    <scope>NUCLEOTIDE SEQUENCE</scope>
</reference>
<dbReference type="Proteomes" id="UP000887116">
    <property type="component" value="Unassembled WGS sequence"/>
</dbReference>
<comment type="caution">
    <text evidence="1">The sequence shown here is derived from an EMBL/GenBank/DDBJ whole genome shotgun (WGS) entry which is preliminary data.</text>
</comment>
<proteinExistence type="predicted"/>
<keyword evidence="2" id="KW-1185">Reference proteome</keyword>
<feature type="non-terminal residue" evidence="1">
    <location>
        <position position="1"/>
    </location>
</feature>
<name>A0A8X6KTP9_TRICU</name>
<evidence type="ECO:0000313" key="2">
    <source>
        <dbReference type="Proteomes" id="UP000887116"/>
    </source>
</evidence>
<dbReference type="AlphaFoldDB" id="A0A8X6KTP9"/>
<organism evidence="1 2">
    <name type="scientific">Trichonephila clavata</name>
    <name type="common">Joro spider</name>
    <name type="synonym">Nephila clavata</name>
    <dbReference type="NCBI Taxonomy" id="2740835"/>
    <lineage>
        <taxon>Eukaryota</taxon>
        <taxon>Metazoa</taxon>
        <taxon>Ecdysozoa</taxon>
        <taxon>Arthropoda</taxon>
        <taxon>Chelicerata</taxon>
        <taxon>Arachnida</taxon>
        <taxon>Araneae</taxon>
        <taxon>Araneomorphae</taxon>
        <taxon>Entelegynae</taxon>
        <taxon>Araneoidea</taxon>
        <taxon>Nephilidae</taxon>
        <taxon>Trichonephila</taxon>
    </lineage>
</organism>